<reference evidence="5 6" key="1">
    <citation type="submission" date="2019-02" db="EMBL/GenBank/DDBJ databases">
        <authorList>
            <person name="Goldberg S.R."/>
            <person name="Haltli B.A."/>
            <person name="Correa H."/>
            <person name="Russell K.G."/>
        </authorList>
    </citation>
    <scope>NUCLEOTIDE SEQUENCE [LARGE SCALE GENOMIC DNA]</scope>
    <source>
        <strain evidence="5 6">JCM 16186</strain>
    </source>
</reference>
<gene>
    <name evidence="5" type="ORF">E1163_12070</name>
</gene>
<dbReference type="PROSITE" id="PS50853">
    <property type="entry name" value="FN3"/>
    <property type="match status" value="1"/>
</dbReference>
<evidence type="ECO:0000259" key="4">
    <source>
        <dbReference type="PROSITE" id="PS50853"/>
    </source>
</evidence>
<dbReference type="PANTHER" id="PTHR43037">
    <property type="entry name" value="UNNAMED PRODUCT-RELATED"/>
    <property type="match status" value="1"/>
</dbReference>
<keyword evidence="6" id="KW-1185">Reference proteome</keyword>
<dbReference type="InterPro" id="IPR010126">
    <property type="entry name" value="Esterase_phb"/>
</dbReference>
<dbReference type="Pfam" id="PF00041">
    <property type="entry name" value="fn3"/>
    <property type="match status" value="1"/>
</dbReference>
<evidence type="ECO:0000256" key="3">
    <source>
        <dbReference type="SAM" id="SignalP"/>
    </source>
</evidence>
<evidence type="ECO:0000313" key="6">
    <source>
        <dbReference type="Proteomes" id="UP000798808"/>
    </source>
</evidence>
<dbReference type="EMBL" id="SMLW01000532">
    <property type="protein sequence ID" value="MTI25682.1"/>
    <property type="molecule type" value="Genomic_DNA"/>
</dbReference>
<dbReference type="Pfam" id="PF18962">
    <property type="entry name" value="Por_Secre_tail"/>
    <property type="match status" value="1"/>
</dbReference>
<name>A0ABW9RNH4_9BACT</name>
<dbReference type="InterPro" id="IPR050955">
    <property type="entry name" value="Plant_Biomass_Hydrol_Est"/>
</dbReference>
<dbReference type="Pfam" id="PF10503">
    <property type="entry name" value="Esterase_PHB"/>
    <property type="match status" value="1"/>
</dbReference>
<feature type="domain" description="Fibronectin type-III" evidence="4">
    <location>
        <begin position="323"/>
        <end position="413"/>
    </location>
</feature>
<dbReference type="NCBIfam" id="TIGR04183">
    <property type="entry name" value="Por_Secre_tail"/>
    <property type="match status" value="1"/>
</dbReference>
<dbReference type="InterPro" id="IPR013783">
    <property type="entry name" value="Ig-like_fold"/>
</dbReference>
<sequence length="645" mass="69613">MKKLFILPIILCFTYKVLSQSPVASFGANPGNLRMYLHEPAIPASNAALVLVLHGCTQNAGGFANESGWSGLADKYGFYVIYAEQKSSNNSSQCFNWFENGDVSRGAGEAASLKSMVDYVKANYTIDGNSVYVTGFSAGGAMTSVMMAAYPDVFSAGVVMSGLPYKVASGSNEAFMAMFGNINKSPEQLGNLVRNAYPSFSGNYPRLATIHGTSDYTVYFMNQRELMEQWTNVHETDQVADQEDAAYDNNAQVTRKAYKDQQGNDVVITYSIDGMGHAIAVDPGNGEDQGGQTGSYASDVNLFSSYVAAQFFEIVEVEEVFEAPDNVQAVASSSSEIRLTWNDNATTETSYVVERSLSSDNQFVEVANLSANSTLYDDAGLASETRYYYRVTAVNASNETAVSQTVSAITPAEGGQGELVVIDQPNGSGILSYNNGQHMGQSFTATVNGNLETVSFHLVNAISASAIRVYQGNTVAGTPIFEQTGINKGNGWQTITLQNGPQLVNGQQYTIQLTGASIKYSYANVYNGGNFWYNGISYTVFDAAFKVGIRALQAGLSAKSGDMNILQPQVYVYPNPAASEIHLRGNYSEIDAVKVVSAEGKASELTTNQRDGALMLDVSHLPEGLYLLQIVMDGKPHYSKVMIRR</sequence>
<feature type="chain" id="PRO_5046324615" evidence="3">
    <location>
        <begin position="20"/>
        <end position="645"/>
    </location>
</feature>
<dbReference type="SUPFAM" id="SSF49265">
    <property type="entry name" value="Fibronectin type III"/>
    <property type="match status" value="1"/>
</dbReference>
<dbReference type="InterPro" id="IPR003961">
    <property type="entry name" value="FN3_dom"/>
</dbReference>
<dbReference type="PANTHER" id="PTHR43037:SF1">
    <property type="entry name" value="BLL1128 PROTEIN"/>
    <property type="match status" value="1"/>
</dbReference>
<organism evidence="5 6">
    <name type="scientific">Fulvivirga kasyanovii</name>
    <dbReference type="NCBI Taxonomy" id="396812"/>
    <lineage>
        <taxon>Bacteria</taxon>
        <taxon>Pseudomonadati</taxon>
        <taxon>Bacteroidota</taxon>
        <taxon>Cytophagia</taxon>
        <taxon>Cytophagales</taxon>
        <taxon>Fulvivirgaceae</taxon>
        <taxon>Fulvivirga</taxon>
    </lineage>
</organism>
<proteinExistence type="predicted"/>
<dbReference type="InterPro" id="IPR029058">
    <property type="entry name" value="AB_hydrolase_fold"/>
</dbReference>
<dbReference type="Gene3D" id="3.40.50.1820">
    <property type="entry name" value="alpha/beta hydrolase"/>
    <property type="match status" value="1"/>
</dbReference>
<dbReference type="InterPro" id="IPR036116">
    <property type="entry name" value="FN3_sf"/>
</dbReference>
<dbReference type="CDD" id="cd00063">
    <property type="entry name" value="FN3"/>
    <property type="match status" value="1"/>
</dbReference>
<dbReference type="Gene3D" id="2.60.40.10">
    <property type="entry name" value="Immunoglobulins"/>
    <property type="match status" value="1"/>
</dbReference>
<dbReference type="RefSeq" id="WP_155172012.1">
    <property type="nucleotide sequence ID" value="NZ_BAAAFL010000053.1"/>
</dbReference>
<dbReference type="NCBIfam" id="TIGR01840">
    <property type="entry name" value="esterase_phb"/>
    <property type="match status" value="1"/>
</dbReference>
<keyword evidence="2" id="KW-0378">Hydrolase</keyword>
<evidence type="ECO:0000313" key="5">
    <source>
        <dbReference type="EMBL" id="MTI25682.1"/>
    </source>
</evidence>
<evidence type="ECO:0000256" key="2">
    <source>
        <dbReference type="ARBA" id="ARBA00022801"/>
    </source>
</evidence>
<comment type="caution">
    <text evidence="5">The sequence shown here is derived from an EMBL/GenBank/DDBJ whole genome shotgun (WGS) entry which is preliminary data.</text>
</comment>
<dbReference type="SMART" id="SM00060">
    <property type="entry name" value="FN3"/>
    <property type="match status" value="1"/>
</dbReference>
<dbReference type="SUPFAM" id="SSF53474">
    <property type="entry name" value="alpha/beta-Hydrolases"/>
    <property type="match status" value="2"/>
</dbReference>
<evidence type="ECO:0000256" key="1">
    <source>
        <dbReference type="ARBA" id="ARBA00022729"/>
    </source>
</evidence>
<feature type="signal peptide" evidence="3">
    <location>
        <begin position="1"/>
        <end position="19"/>
    </location>
</feature>
<keyword evidence="1 3" id="KW-0732">Signal</keyword>
<dbReference type="InterPro" id="IPR026444">
    <property type="entry name" value="Secre_tail"/>
</dbReference>
<protein>
    <submittedName>
        <fullName evidence="5">PHB depolymerase family esterase</fullName>
    </submittedName>
</protein>
<dbReference type="Proteomes" id="UP000798808">
    <property type="component" value="Unassembled WGS sequence"/>
</dbReference>
<accession>A0ABW9RNH4</accession>